<evidence type="ECO:0000256" key="1">
    <source>
        <dbReference type="SAM" id="Phobius"/>
    </source>
</evidence>
<sequence>MDDFSSITPEERILIQSLIDGSIDPSEASKLNELLRNNPLLRAFYIDQMRIDSHLRDYHTTVQPLVLVGRHDPDKNRRKIISIAAGSLAAGIAAAVAFMMMVPKEPAPSSNLPQYSQFKATPNPMPIARITGIDGVNWSESTGNLSYGTWLAAGKLDIKDGLIEITYDSGTSVILKGPSVYYIEENNRGFLESGTLRATTPGNVARFTIETPNTKLLDYGTTYGVTASNDNSTSIHVLKGRVRAQSSGADAPQWRTLYAGDAIEIAQGLESPATYTNFEADMSQFDWAPQRKHVRDTPLKYLHYGFENFDGTRFPETGTGFSGQHFPAEIREFSKEKSTNRWTSNGKIGQALELNAANRFLETSFKGIGGNQARTIACWVKYDRPRTSGTKKSYGAIAAWGEPERGKLWKMALRPTPSIKNAVTVRTEAGWGNTGGSTPLNDGQWHHVVSVFTGGPNADAGSNVLHYVDGSLEKRTNIMSRLVETTAEEGKFFPLTIGLSPEVPFPKSIQSLVKASENKGQELPTFKGLIDELYIFNDALTPEEIRQLYKNNTVPQ</sequence>
<dbReference type="SUPFAM" id="SSF49899">
    <property type="entry name" value="Concanavalin A-like lectins/glucanases"/>
    <property type="match status" value="1"/>
</dbReference>
<dbReference type="InterPro" id="IPR006860">
    <property type="entry name" value="FecR"/>
</dbReference>
<dbReference type="RefSeq" id="WP_377090011.1">
    <property type="nucleotide sequence ID" value="NZ_JBHSJL010000014.1"/>
</dbReference>
<organism evidence="3 4">
    <name type="scientific">Rubritalea tangerina</name>
    <dbReference type="NCBI Taxonomy" id="430798"/>
    <lineage>
        <taxon>Bacteria</taxon>
        <taxon>Pseudomonadati</taxon>
        <taxon>Verrucomicrobiota</taxon>
        <taxon>Verrucomicrobiia</taxon>
        <taxon>Verrucomicrobiales</taxon>
        <taxon>Rubritaleaceae</taxon>
        <taxon>Rubritalea</taxon>
    </lineage>
</organism>
<keyword evidence="1" id="KW-0812">Transmembrane</keyword>
<proteinExistence type="predicted"/>
<feature type="transmembrane region" description="Helical" evidence="1">
    <location>
        <begin position="80"/>
        <end position="102"/>
    </location>
</feature>
<comment type="caution">
    <text evidence="3">The sequence shown here is derived from an EMBL/GenBank/DDBJ whole genome shotgun (WGS) entry which is preliminary data.</text>
</comment>
<dbReference type="InterPro" id="IPR012373">
    <property type="entry name" value="Ferrdict_sens_TM"/>
</dbReference>
<dbReference type="PANTHER" id="PTHR30273">
    <property type="entry name" value="PERIPLASMIC SIGNAL SENSOR AND SIGMA FACTOR ACTIVATOR FECR-RELATED"/>
    <property type="match status" value="1"/>
</dbReference>
<keyword evidence="4" id="KW-1185">Reference proteome</keyword>
<reference evidence="4" key="1">
    <citation type="journal article" date="2019" name="Int. J. Syst. Evol. Microbiol.">
        <title>The Global Catalogue of Microorganisms (GCM) 10K type strain sequencing project: providing services to taxonomists for standard genome sequencing and annotation.</title>
        <authorList>
            <consortium name="The Broad Institute Genomics Platform"/>
            <consortium name="The Broad Institute Genome Sequencing Center for Infectious Disease"/>
            <person name="Wu L."/>
            <person name="Ma J."/>
        </authorList>
    </citation>
    <scope>NUCLEOTIDE SEQUENCE [LARGE SCALE GENOMIC DNA]</scope>
    <source>
        <strain evidence="4">CCUG 57942</strain>
    </source>
</reference>
<accession>A0ABW4Z6G3</accession>
<dbReference type="Proteomes" id="UP001597389">
    <property type="component" value="Unassembled WGS sequence"/>
</dbReference>
<evidence type="ECO:0000313" key="3">
    <source>
        <dbReference type="EMBL" id="MFD2157560.1"/>
    </source>
</evidence>
<protein>
    <submittedName>
        <fullName evidence="3">LamG-like jellyroll fold domain-containing protein</fullName>
    </submittedName>
</protein>
<dbReference type="InterPro" id="IPR013320">
    <property type="entry name" value="ConA-like_dom_sf"/>
</dbReference>
<feature type="domain" description="FecR protein" evidence="2">
    <location>
        <begin position="163"/>
        <end position="243"/>
    </location>
</feature>
<evidence type="ECO:0000313" key="4">
    <source>
        <dbReference type="Proteomes" id="UP001597389"/>
    </source>
</evidence>
<dbReference type="Gene3D" id="2.60.120.200">
    <property type="match status" value="1"/>
</dbReference>
<gene>
    <name evidence="3" type="ORF">ACFSW8_01465</name>
</gene>
<dbReference type="PANTHER" id="PTHR30273:SF2">
    <property type="entry name" value="PROTEIN FECR"/>
    <property type="match status" value="1"/>
</dbReference>
<dbReference type="Pfam" id="PF13385">
    <property type="entry name" value="Laminin_G_3"/>
    <property type="match status" value="1"/>
</dbReference>
<keyword evidence="1" id="KW-0472">Membrane</keyword>
<keyword evidence="1" id="KW-1133">Transmembrane helix</keyword>
<dbReference type="EMBL" id="JBHUJB010000009">
    <property type="protein sequence ID" value="MFD2157560.1"/>
    <property type="molecule type" value="Genomic_DNA"/>
</dbReference>
<evidence type="ECO:0000259" key="2">
    <source>
        <dbReference type="Pfam" id="PF04773"/>
    </source>
</evidence>
<dbReference type="Pfam" id="PF04773">
    <property type="entry name" value="FecR"/>
    <property type="match status" value="1"/>
</dbReference>
<name>A0ABW4Z6G3_9BACT</name>